<feature type="transmembrane region" description="Helical" evidence="7">
    <location>
        <begin position="176"/>
        <end position="194"/>
    </location>
</feature>
<comment type="similarity">
    <text evidence="2">Belongs to the acyltransferase 3 family.</text>
</comment>
<feature type="domain" description="Acyltransferase 3" evidence="8">
    <location>
        <begin position="19"/>
        <end position="361"/>
    </location>
</feature>
<name>A0A410PSJ9_9FIRM</name>
<dbReference type="KEGG" id="amij:EQM06_00875"/>
<feature type="transmembrane region" description="Helical" evidence="7">
    <location>
        <begin position="344"/>
        <end position="367"/>
    </location>
</feature>
<dbReference type="PANTHER" id="PTHR40074:SF2">
    <property type="entry name" value="O-ACETYLTRANSFERASE WECH"/>
    <property type="match status" value="1"/>
</dbReference>
<feature type="transmembrane region" description="Helical" evidence="7">
    <location>
        <begin position="234"/>
        <end position="252"/>
    </location>
</feature>
<evidence type="ECO:0000313" key="10">
    <source>
        <dbReference type="Proteomes" id="UP000287601"/>
    </source>
</evidence>
<feature type="transmembrane region" description="Helical" evidence="7">
    <location>
        <begin position="61"/>
        <end position="82"/>
    </location>
</feature>
<keyword evidence="5 7" id="KW-1133">Transmembrane helix</keyword>
<reference evidence="9 10" key="1">
    <citation type="submission" date="2019-01" db="EMBL/GenBank/DDBJ databases">
        <title>Draft genomes of a novel of Aminipila strains.</title>
        <authorList>
            <person name="Ma S."/>
        </authorList>
    </citation>
    <scope>NUCLEOTIDE SEQUENCE [LARGE SCALE GENOMIC DNA]</scope>
    <source>
        <strain evidence="10">JN-39</strain>
    </source>
</reference>
<proteinExistence type="inferred from homology"/>
<sequence length="380" mass="44003">MKQGAWMEAKHLSERLIHYDILRILAAYLIVMLHLSVQYINKAPASVEEYLQWQQAVKLGTAARVGVPIFVMLSGAFLLHPDKQIPLSAIFKKYLPKLAVLFVFWSFFYALTEQNFFEHIGRIGLSHSWQEINWSKFWPYFAQGHYHMWYLYMLAGLYLLTPLLKHITAQASKAQMTYFVILCVLMTSVTKLNTDLWHLSVLGAILDKLSLSFFLGYIGYFAAGFLLSFYTPGWRASLVVFALGLLSFRFTYEETWKLNPMFGFDTPNLLYFSNYSPTVFLMSFALFLLFAKLGFIKLWKPLQMLLLPLPKYMLAVYLVHPFLIDLCRDTSVLLPAQSAWSLPGNAFIIFILSFVVSMVLMQVYWLLLRGIRLVFRTAKC</sequence>
<accession>A0A410PSJ9</accession>
<dbReference type="InterPro" id="IPR002656">
    <property type="entry name" value="Acyl_transf_3_dom"/>
</dbReference>
<evidence type="ECO:0000256" key="5">
    <source>
        <dbReference type="ARBA" id="ARBA00022989"/>
    </source>
</evidence>
<dbReference type="PANTHER" id="PTHR40074">
    <property type="entry name" value="O-ACETYLTRANSFERASE WECH"/>
    <property type="match status" value="1"/>
</dbReference>
<dbReference type="EMBL" id="CP035281">
    <property type="protein sequence ID" value="QAT41890.1"/>
    <property type="molecule type" value="Genomic_DNA"/>
</dbReference>
<evidence type="ECO:0000256" key="3">
    <source>
        <dbReference type="ARBA" id="ARBA00022475"/>
    </source>
</evidence>
<organism evidence="9 10">
    <name type="scientific">Aminipila luticellarii</name>
    <dbReference type="NCBI Taxonomy" id="2507160"/>
    <lineage>
        <taxon>Bacteria</taxon>
        <taxon>Bacillati</taxon>
        <taxon>Bacillota</taxon>
        <taxon>Clostridia</taxon>
        <taxon>Peptostreptococcales</taxon>
        <taxon>Anaerovoracaceae</taxon>
        <taxon>Aminipila</taxon>
    </lineage>
</organism>
<keyword evidence="10" id="KW-1185">Reference proteome</keyword>
<evidence type="ECO:0000256" key="6">
    <source>
        <dbReference type="ARBA" id="ARBA00023136"/>
    </source>
</evidence>
<feature type="transmembrane region" description="Helical" evidence="7">
    <location>
        <begin position="272"/>
        <end position="293"/>
    </location>
</feature>
<evidence type="ECO:0000256" key="7">
    <source>
        <dbReference type="SAM" id="Phobius"/>
    </source>
</evidence>
<evidence type="ECO:0000256" key="4">
    <source>
        <dbReference type="ARBA" id="ARBA00022692"/>
    </source>
</evidence>
<dbReference type="Pfam" id="PF01757">
    <property type="entry name" value="Acyl_transf_3"/>
    <property type="match status" value="1"/>
</dbReference>
<comment type="subcellular location">
    <subcellularLocation>
        <location evidence="1">Cell membrane</location>
        <topology evidence="1">Multi-pass membrane protein</topology>
    </subcellularLocation>
</comment>
<keyword evidence="6 7" id="KW-0472">Membrane</keyword>
<feature type="transmembrane region" description="Helical" evidence="7">
    <location>
        <begin position="21"/>
        <end position="41"/>
    </location>
</feature>
<keyword evidence="4 7" id="KW-0812">Transmembrane</keyword>
<protein>
    <recommendedName>
        <fullName evidence="8">Acyltransferase 3 domain-containing protein</fullName>
    </recommendedName>
</protein>
<feature type="transmembrane region" description="Helical" evidence="7">
    <location>
        <begin position="146"/>
        <end position="164"/>
    </location>
</feature>
<dbReference type="GO" id="GO:0009246">
    <property type="term" value="P:enterobacterial common antigen biosynthetic process"/>
    <property type="evidence" value="ECO:0007669"/>
    <property type="project" value="TreeGrafter"/>
</dbReference>
<dbReference type="AlphaFoldDB" id="A0A410PSJ9"/>
<dbReference type="GO" id="GO:0005886">
    <property type="term" value="C:plasma membrane"/>
    <property type="evidence" value="ECO:0007669"/>
    <property type="project" value="UniProtKB-SubCell"/>
</dbReference>
<dbReference type="Proteomes" id="UP000287601">
    <property type="component" value="Chromosome"/>
</dbReference>
<gene>
    <name evidence="9" type="ORF">EQM06_00875</name>
</gene>
<dbReference type="GO" id="GO:0016413">
    <property type="term" value="F:O-acetyltransferase activity"/>
    <property type="evidence" value="ECO:0007669"/>
    <property type="project" value="TreeGrafter"/>
</dbReference>
<evidence type="ECO:0000256" key="2">
    <source>
        <dbReference type="ARBA" id="ARBA00007400"/>
    </source>
</evidence>
<feature type="transmembrane region" description="Helical" evidence="7">
    <location>
        <begin position="209"/>
        <end position="227"/>
    </location>
</feature>
<feature type="transmembrane region" description="Helical" evidence="7">
    <location>
        <begin position="94"/>
        <end position="112"/>
    </location>
</feature>
<evidence type="ECO:0000259" key="8">
    <source>
        <dbReference type="Pfam" id="PF01757"/>
    </source>
</evidence>
<evidence type="ECO:0000256" key="1">
    <source>
        <dbReference type="ARBA" id="ARBA00004651"/>
    </source>
</evidence>
<dbReference type="OrthoDB" id="9810469at2"/>
<feature type="transmembrane region" description="Helical" evidence="7">
    <location>
        <begin position="305"/>
        <end position="324"/>
    </location>
</feature>
<keyword evidence="3" id="KW-1003">Cell membrane</keyword>
<evidence type="ECO:0000313" key="9">
    <source>
        <dbReference type="EMBL" id="QAT41890.1"/>
    </source>
</evidence>